<keyword evidence="1" id="KW-0449">Lipoprotein</keyword>
<dbReference type="InterPro" id="IPR021308">
    <property type="entry name" value="GfcB"/>
</dbReference>
<dbReference type="SUPFAM" id="SSF159270">
    <property type="entry name" value="YmcC-like"/>
    <property type="match status" value="1"/>
</dbReference>
<proteinExistence type="predicted"/>
<dbReference type="Proteomes" id="UP000310597">
    <property type="component" value="Unassembled WGS sequence"/>
</dbReference>
<comment type="caution">
    <text evidence="1">The sequence shown here is derived from an EMBL/GenBank/DDBJ whole genome shotgun (WGS) entry which is preliminary data.</text>
</comment>
<protein>
    <submittedName>
        <fullName evidence="1">YjbF family lipoprotein</fullName>
    </submittedName>
</protein>
<evidence type="ECO:0000313" key="2">
    <source>
        <dbReference type="Proteomes" id="UP000310597"/>
    </source>
</evidence>
<accession>A0A4U1JUJ6</accession>
<reference evidence="1 2" key="1">
    <citation type="submission" date="2019-04" db="EMBL/GenBank/DDBJ databases">
        <title>Draft Whole-Genome sequence of the purple photosynthetic bacterium Rhodobacter capsulatus SP108 with an indigenous class A beta-lactamase.</title>
        <authorList>
            <person name="Robertson S."/>
            <person name="Meyer T.E."/>
            <person name="Kyndt J.A."/>
        </authorList>
    </citation>
    <scope>NUCLEOTIDE SEQUENCE [LARGE SCALE GENOMIC DNA]</scope>
    <source>
        <strain evidence="1 2">SP108</strain>
    </source>
</reference>
<sequence length="235" mass="24811">MGEILAMTNRRRAVLAALALVAGLAACGTDQTRLETGREATAEVKALLRGLLHRGPKGAAPDPQVIAREALAANPGPVMLVSLEATKSTSVFGLRGENNGMRTWLSPSGQGVITRGGVLAGTRGFGNDLMSSDIGPLIGAVQGRRTTELKIELRYLDGLGKERPLPLDCRTGTAAPTGYDFAGMRFEGTPVAVHCEGYGFKFDNSYIVSGAGTVLSSRQWIGPRLGYLTLQSLRN</sequence>
<organism evidence="1 2">
    <name type="scientific">Rhodobacter capsulatus</name>
    <name type="common">Rhodopseudomonas capsulata</name>
    <dbReference type="NCBI Taxonomy" id="1061"/>
    <lineage>
        <taxon>Bacteria</taxon>
        <taxon>Pseudomonadati</taxon>
        <taxon>Pseudomonadota</taxon>
        <taxon>Alphaproteobacteria</taxon>
        <taxon>Rhodobacterales</taxon>
        <taxon>Rhodobacter group</taxon>
        <taxon>Rhodobacter</taxon>
    </lineage>
</organism>
<dbReference type="Pfam" id="PF11102">
    <property type="entry name" value="YjbF"/>
    <property type="match status" value="1"/>
</dbReference>
<dbReference type="EMBL" id="SWJZ01000015">
    <property type="protein sequence ID" value="TKD22843.1"/>
    <property type="molecule type" value="Genomic_DNA"/>
</dbReference>
<dbReference type="Gene3D" id="2.40.360.10">
    <property type="entry name" value="YmcC-like"/>
    <property type="match status" value="1"/>
</dbReference>
<evidence type="ECO:0000313" key="1">
    <source>
        <dbReference type="EMBL" id="TKD22843.1"/>
    </source>
</evidence>
<dbReference type="InterPro" id="IPR023373">
    <property type="entry name" value="YmcC_sf"/>
</dbReference>
<gene>
    <name evidence="1" type="ORF">FBT96_05095</name>
</gene>
<name>A0A4U1JUJ6_RHOCA</name>
<dbReference type="AlphaFoldDB" id="A0A4U1JUJ6"/>
<dbReference type="OrthoDB" id="6237231at2"/>